<proteinExistence type="predicted"/>
<feature type="domain" description="Transposase IS204/IS1001/IS1096/IS1165 DDE" evidence="2">
    <location>
        <begin position="94"/>
        <end position="205"/>
    </location>
</feature>
<organism evidence="3 4">
    <name type="scientific">Ktedonobacter robiniae</name>
    <dbReference type="NCBI Taxonomy" id="2778365"/>
    <lineage>
        <taxon>Bacteria</taxon>
        <taxon>Bacillati</taxon>
        <taxon>Chloroflexota</taxon>
        <taxon>Ktedonobacteria</taxon>
        <taxon>Ktedonobacterales</taxon>
        <taxon>Ktedonobacteraceae</taxon>
        <taxon>Ktedonobacter</taxon>
    </lineage>
</organism>
<dbReference type="InterPro" id="IPR002560">
    <property type="entry name" value="Transposase_DDE"/>
</dbReference>
<name>A0ABQ3V7A1_9CHLR</name>
<feature type="region of interest" description="Disordered" evidence="1">
    <location>
        <begin position="1"/>
        <end position="27"/>
    </location>
</feature>
<evidence type="ECO:0000256" key="1">
    <source>
        <dbReference type="SAM" id="MobiDB-lite"/>
    </source>
</evidence>
<dbReference type="RefSeq" id="WP_201376602.1">
    <property type="nucleotide sequence ID" value="NZ_BNJG01000005.1"/>
</dbReference>
<dbReference type="Pfam" id="PF01610">
    <property type="entry name" value="DDE_Tnp_ISL3"/>
    <property type="match status" value="1"/>
</dbReference>
<dbReference type="InterPro" id="IPR047951">
    <property type="entry name" value="Transpos_ISL3"/>
</dbReference>
<accession>A0ABQ3V7A1</accession>
<comment type="caution">
    <text evidence="3">The sequence shown here is derived from an EMBL/GenBank/DDBJ whole genome shotgun (WGS) entry which is preliminary data.</text>
</comment>
<evidence type="ECO:0000313" key="3">
    <source>
        <dbReference type="EMBL" id="GHO60500.1"/>
    </source>
</evidence>
<dbReference type="EMBL" id="BNJG01000005">
    <property type="protein sequence ID" value="GHO60500.1"/>
    <property type="molecule type" value="Genomic_DNA"/>
</dbReference>
<sequence length="210" mass="24492">MHRESVLRYSKAESFPEKPSRSPKPGILTPYEPYLRARYQEGYRNELGLWREIVAQGFTGTRMTVVRYVLGLRQLEQQGVALPSISQTTELTPRRLVGLLWRHDKELSQEEVQALTQAKKLHPELERSASLFQLFLQMVRERRGEELDLWLHAAVHSGIPELRSFVVKLRQDQEAVQAGLIFSWNNGVVEGHVHRLKYLKRQMYGRQGEF</sequence>
<protein>
    <recommendedName>
        <fullName evidence="2">Transposase IS204/IS1001/IS1096/IS1165 DDE domain-containing protein</fullName>
    </recommendedName>
</protein>
<keyword evidence="4" id="KW-1185">Reference proteome</keyword>
<dbReference type="Proteomes" id="UP000654345">
    <property type="component" value="Unassembled WGS sequence"/>
</dbReference>
<gene>
    <name evidence="3" type="ORF">KSB_89750</name>
</gene>
<dbReference type="PANTHER" id="PTHR33498:SF1">
    <property type="entry name" value="TRANSPOSASE FOR INSERTION SEQUENCE ELEMENT IS1557"/>
    <property type="match status" value="1"/>
</dbReference>
<evidence type="ECO:0000259" key="2">
    <source>
        <dbReference type="Pfam" id="PF01610"/>
    </source>
</evidence>
<feature type="compositionally biased region" description="Basic and acidic residues" evidence="1">
    <location>
        <begin position="1"/>
        <end position="20"/>
    </location>
</feature>
<evidence type="ECO:0000313" key="4">
    <source>
        <dbReference type="Proteomes" id="UP000654345"/>
    </source>
</evidence>
<reference evidence="3 4" key="1">
    <citation type="journal article" date="2021" name="Int. J. Syst. Evol. Microbiol.">
        <title>Reticulibacter mediterranei gen. nov., sp. nov., within the new family Reticulibacteraceae fam. nov., and Ktedonospora formicarum gen. nov., sp. nov., Ktedonobacter robiniae sp. nov., Dictyobacter formicarum sp. nov. and Dictyobacter arantiisoli sp. nov., belonging to the class Ktedonobacteria.</title>
        <authorList>
            <person name="Yabe S."/>
            <person name="Zheng Y."/>
            <person name="Wang C.M."/>
            <person name="Sakai Y."/>
            <person name="Abe K."/>
            <person name="Yokota A."/>
            <person name="Donadio S."/>
            <person name="Cavaletti L."/>
            <person name="Monciardini P."/>
        </authorList>
    </citation>
    <scope>NUCLEOTIDE SEQUENCE [LARGE SCALE GENOMIC DNA]</scope>
    <source>
        <strain evidence="3 4">SOSP1-30</strain>
    </source>
</reference>
<dbReference type="PANTHER" id="PTHR33498">
    <property type="entry name" value="TRANSPOSASE FOR INSERTION SEQUENCE ELEMENT IS1557"/>
    <property type="match status" value="1"/>
</dbReference>